<evidence type="ECO:0000313" key="5">
    <source>
        <dbReference type="Proteomes" id="UP000001514"/>
    </source>
</evidence>
<dbReference type="GO" id="GO:0045337">
    <property type="term" value="P:farnesyl diphosphate biosynthetic process"/>
    <property type="evidence" value="ECO:0000318"/>
    <property type="project" value="GO_Central"/>
</dbReference>
<dbReference type="EMBL" id="GL377612">
    <property type="protein sequence ID" value="EFJ17761.1"/>
    <property type="molecule type" value="Genomic_DNA"/>
</dbReference>
<dbReference type="Gene3D" id="1.10.600.10">
    <property type="entry name" value="Farnesyl Diphosphate Synthase"/>
    <property type="match status" value="1"/>
</dbReference>
<dbReference type="Proteomes" id="UP000001514">
    <property type="component" value="Unassembled WGS sequence"/>
</dbReference>
<dbReference type="GO" id="GO:0046872">
    <property type="term" value="F:metal ion binding"/>
    <property type="evidence" value="ECO:0007669"/>
    <property type="project" value="UniProtKB-KW"/>
</dbReference>
<keyword evidence="5" id="KW-1185">Reference proteome</keyword>
<dbReference type="AlphaFoldDB" id="D8SCS0"/>
<dbReference type="InterPro" id="IPR039702">
    <property type="entry name" value="FPS1-like"/>
</dbReference>
<dbReference type="InterPro" id="IPR008949">
    <property type="entry name" value="Isoprenoid_synthase_dom_sf"/>
</dbReference>
<protein>
    <submittedName>
        <fullName evidence="4">Uncharacterized protein</fullName>
    </submittedName>
</protein>
<dbReference type="eggNOG" id="KOG0711">
    <property type="taxonomic scope" value="Eukaryota"/>
</dbReference>
<organism evidence="5">
    <name type="scientific">Selaginella moellendorffii</name>
    <name type="common">Spikemoss</name>
    <dbReference type="NCBI Taxonomy" id="88036"/>
    <lineage>
        <taxon>Eukaryota</taxon>
        <taxon>Viridiplantae</taxon>
        <taxon>Streptophyta</taxon>
        <taxon>Embryophyta</taxon>
        <taxon>Tracheophyta</taxon>
        <taxon>Lycopodiopsida</taxon>
        <taxon>Selaginellales</taxon>
        <taxon>Selaginellaceae</taxon>
        <taxon>Selaginella</taxon>
    </lineage>
</organism>
<sequence>MYWHKCCTKAIQDKDELIDNPLPSDEENEETNEKINIANLILQIEVYKRKLNQGLSMIDNLVLLKSKDELSQDEIKQAFALGWCIEWVGIIAVNNALLLINHVPKILRKYFHSQWYYFDLHELFDEDCEVQDSVLFFLSSDKSDNSKFESVKKILLQLGTYFKIQVCYVTPDDGLCYVTPDVKQAMDSKSLAKAFFHVYSIFSTNIKQGVYGRIAYVWKNFGIDYVSQAQWLGLDTPN</sequence>
<dbReference type="PANTHER" id="PTHR11525:SF0">
    <property type="entry name" value="FARNESYL PYROPHOSPHATE SYNTHASE"/>
    <property type="match status" value="1"/>
</dbReference>
<reference evidence="4 5" key="1">
    <citation type="journal article" date="2011" name="Science">
        <title>The Selaginella genome identifies genetic changes associated with the evolution of vascular plants.</title>
        <authorList>
            <person name="Banks J.A."/>
            <person name="Nishiyama T."/>
            <person name="Hasebe M."/>
            <person name="Bowman J.L."/>
            <person name="Gribskov M."/>
            <person name="dePamphilis C."/>
            <person name="Albert V.A."/>
            <person name="Aono N."/>
            <person name="Aoyama T."/>
            <person name="Ambrose B.A."/>
            <person name="Ashton N.W."/>
            <person name="Axtell M.J."/>
            <person name="Barker E."/>
            <person name="Barker M.S."/>
            <person name="Bennetzen J.L."/>
            <person name="Bonawitz N.D."/>
            <person name="Chapple C."/>
            <person name="Cheng C."/>
            <person name="Correa L.G."/>
            <person name="Dacre M."/>
            <person name="DeBarry J."/>
            <person name="Dreyer I."/>
            <person name="Elias M."/>
            <person name="Engstrom E.M."/>
            <person name="Estelle M."/>
            <person name="Feng L."/>
            <person name="Finet C."/>
            <person name="Floyd S.K."/>
            <person name="Frommer W.B."/>
            <person name="Fujita T."/>
            <person name="Gramzow L."/>
            <person name="Gutensohn M."/>
            <person name="Harholt J."/>
            <person name="Hattori M."/>
            <person name="Heyl A."/>
            <person name="Hirai T."/>
            <person name="Hiwatashi Y."/>
            <person name="Ishikawa M."/>
            <person name="Iwata M."/>
            <person name="Karol K.G."/>
            <person name="Koehler B."/>
            <person name="Kolukisaoglu U."/>
            <person name="Kubo M."/>
            <person name="Kurata T."/>
            <person name="Lalonde S."/>
            <person name="Li K."/>
            <person name="Li Y."/>
            <person name="Litt A."/>
            <person name="Lyons E."/>
            <person name="Manning G."/>
            <person name="Maruyama T."/>
            <person name="Michael T.P."/>
            <person name="Mikami K."/>
            <person name="Miyazaki S."/>
            <person name="Morinaga S."/>
            <person name="Murata T."/>
            <person name="Mueller-Roeber B."/>
            <person name="Nelson D.R."/>
            <person name="Obara M."/>
            <person name="Oguri Y."/>
            <person name="Olmstead R.G."/>
            <person name="Onodera N."/>
            <person name="Petersen B.L."/>
            <person name="Pils B."/>
            <person name="Prigge M."/>
            <person name="Rensing S.A."/>
            <person name="Riano-Pachon D.M."/>
            <person name="Roberts A.W."/>
            <person name="Sato Y."/>
            <person name="Scheller H.V."/>
            <person name="Schulz B."/>
            <person name="Schulz C."/>
            <person name="Shakirov E.V."/>
            <person name="Shibagaki N."/>
            <person name="Shinohara N."/>
            <person name="Shippen D.E."/>
            <person name="Soerensen I."/>
            <person name="Sotooka R."/>
            <person name="Sugimoto N."/>
            <person name="Sugita M."/>
            <person name="Sumikawa N."/>
            <person name="Tanurdzic M."/>
            <person name="Theissen G."/>
            <person name="Ulvskov P."/>
            <person name="Wakazuki S."/>
            <person name="Weng J.K."/>
            <person name="Willats W.W."/>
            <person name="Wipf D."/>
            <person name="Wolf P.G."/>
            <person name="Yang L."/>
            <person name="Zimmer A.D."/>
            <person name="Zhu Q."/>
            <person name="Mitros T."/>
            <person name="Hellsten U."/>
            <person name="Loque D."/>
            <person name="Otillar R."/>
            <person name="Salamov A."/>
            <person name="Schmutz J."/>
            <person name="Shapiro H."/>
            <person name="Lindquist E."/>
            <person name="Lucas S."/>
            <person name="Rokhsar D."/>
            <person name="Grigoriev I.V."/>
        </authorList>
    </citation>
    <scope>NUCLEOTIDE SEQUENCE [LARGE SCALE GENOMIC DNA]</scope>
</reference>
<dbReference type="PANTHER" id="PTHR11525">
    <property type="entry name" value="FARNESYL-PYROPHOSPHATE SYNTHETASE"/>
    <property type="match status" value="1"/>
</dbReference>
<accession>D8SCS0</accession>
<dbReference type="Gramene" id="EFJ17761">
    <property type="protein sequence ID" value="EFJ17761"/>
    <property type="gene ID" value="SELMODRAFT_420677"/>
</dbReference>
<dbReference type="GO" id="GO:0004161">
    <property type="term" value="F:dimethylallyltranstransferase activity"/>
    <property type="evidence" value="ECO:0000318"/>
    <property type="project" value="GO_Central"/>
</dbReference>
<evidence type="ECO:0000313" key="4">
    <source>
        <dbReference type="EMBL" id="EFJ17761.1"/>
    </source>
</evidence>
<dbReference type="InParanoid" id="D8SCS0"/>
<evidence type="ECO:0000256" key="2">
    <source>
        <dbReference type="ARBA" id="ARBA00022723"/>
    </source>
</evidence>
<name>D8SCS0_SELML</name>
<proteinExistence type="predicted"/>
<dbReference type="GO" id="GO:0004337">
    <property type="term" value="F:(2E,6E)-farnesyl diphosphate synthase activity"/>
    <property type="evidence" value="ECO:0000318"/>
    <property type="project" value="GO_Central"/>
</dbReference>
<dbReference type="KEGG" id="smo:SELMODRAFT_420677"/>
<evidence type="ECO:0000256" key="3">
    <source>
        <dbReference type="ARBA" id="ARBA00022842"/>
    </source>
</evidence>
<keyword evidence="2" id="KW-0479">Metal-binding</keyword>
<dbReference type="STRING" id="88036.D8SCS0"/>
<evidence type="ECO:0000256" key="1">
    <source>
        <dbReference type="ARBA" id="ARBA00022679"/>
    </source>
</evidence>
<dbReference type="GO" id="GO:0005737">
    <property type="term" value="C:cytoplasm"/>
    <property type="evidence" value="ECO:0000318"/>
    <property type="project" value="GO_Central"/>
</dbReference>
<keyword evidence="1" id="KW-0808">Transferase</keyword>
<keyword evidence="3" id="KW-0460">Magnesium</keyword>
<gene>
    <name evidence="4" type="ORF">SELMODRAFT_420677</name>
</gene>
<dbReference type="HOGENOM" id="CLU_1167573_0_0_1"/>